<sequence length="301" mass="33687">MHVVFGSSEVCTSGDVHEHGFRPSPSLLQTYQDRQLVEILETPDVELLPKPALVLNKSLANEGPSNTSLVDSYRQCSVTNVRHGQKLTAVSVLPSRGSMFVHIFKNGGTSVCEKVITLGGDCFDNYGWRMQGLVQMEEFFDASWFRTAVVRNPMSRVVSSFNEVRRRSATPTNTTADMLRSLALILKTMEENPTQNPETIVSHGQHFQSQTQFMLDDQGNKLPMDYIGQLTDLQDEVAFILGAPNLTLEFRHGPTHANETLLLHEIDLSVEVQQAVCRVYRDDYCCLGFDWPEACRGDVAC</sequence>
<organism evidence="1">
    <name type="scientific">Noctiluca scintillans</name>
    <name type="common">Sea sparkle</name>
    <name type="synonym">Red tide dinoflagellate</name>
    <dbReference type="NCBI Taxonomy" id="2966"/>
    <lineage>
        <taxon>Eukaryota</taxon>
        <taxon>Sar</taxon>
        <taxon>Alveolata</taxon>
        <taxon>Dinophyceae</taxon>
        <taxon>Noctilucales</taxon>
        <taxon>Noctilucaceae</taxon>
        <taxon>Noctiluca</taxon>
    </lineage>
</organism>
<dbReference type="GO" id="GO:0016020">
    <property type="term" value="C:membrane"/>
    <property type="evidence" value="ECO:0007669"/>
    <property type="project" value="InterPro"/>
</dbReference>
<evidence type="ECO:0008006" key="2">
    <source>
        <dbReference type="Google" id="ProtNLM"/>
    </source>
</evidence>
<name>A0A7S1EXW9_NOCSC</name>
<proteinExistence type="predicted"/>
<gene>
    <name evidence="1" type="ORF">NSCI0253_LOCUS5418</name>
</gene>
<reference evidence="1" key="1">
    <citation type="submission" date="2021-01" db="EMBL/GenBank/DDBJ databases">
        <authorList>
            <person name="Corre E."/>
            <person name="Pelletier E."/>
            <person name="Niang G."/>
            <person name="Scheremetjew M."/>
            <person name="Finn R."/>
            <person name="Kale V."/>
            <person name="Holt S."/>
            <person name="Cochrane G."/>
            <person name="Meng A."/>
            <person name="Brown T."/>
            <person name="Cohen L."/>
        </authorList>
    </citation>
    <scope>NUCLEOTIDE SEQUENCE</scope>
</reference>
<dbReference type="Pfam" id="PF03567">
    <property type="entry name" value="Sulfotransfer_2"/>
    <property type="match status" value="1"/>
</dbReference>
<dbReference type="GO" id="GO:0008146">
    <property type="term" value="F:sulfotransferase activity"/>
    <property type="evidence" value="ECO:0007669"/>
    <property type="project" value="InterPro"/>
</dbReference>
<evidence type="ECO:0000313" key="1">
    <source>
        <dbReference type="EMBL" id="CAD8831071.1"/>
    </source>
</evidence>
<dbReference type="EMBL" id="HBFQ01007724">
    <property type="protein sequence ID" value="CAD8831071.1"/>
    <property type="molecule type" value="Transcribed_RNA"/>
</dbReference>
<accession>A0A7S1EXW9</accession>
<protein>
    <recommendedName>
        <fullName evidence="2">Carbohydrate sulfotransferase</fullName>
    </recommendedName>
</protein>
<dbReference type="InterPro" id="IPR005331">
    <property type="entry name" value="Sulfotransferase"/>
</dbReference>
<dbReference type="AlphaFoldDB" id="A0A7S1EXW9"/>